<protein>
    <submittedName>
        <fullName evidence="5">MarR family transcriptional regulator</fullName>
    </submittedName>
</protein>
<evidence type="ECO:0000256" key="2">
    <source>
        <dbReference type="ARBA" id="ARBA00023125"/>
    </source>
</evidence>
<comment type="caution">
    <text evidence="5">The sequence shown here is derived from an EMBL/GenBank/DDBJ whole genome shotgun (WGS) entry which is preliminary data.</text>
</comment>
<name>A0ABX3IIU7_9BACT</name>
<dbReference type="SUPFAM" id="SSF46785">
    <property type="entry name" value="Winged helix' DNA-binding domain"/>
    <property type="match status" value="1"/>
</dbReference>
<keyword evidence="6" id="KW-1185">Reference proteome</keyword>
<evidence type="ECO:0000313" key="6">
    <source>
        <dbReference type="Proteomes" id="UP000242616"/>
    </source>
</evidence>
<dbReference type="InterPro" id="IPR036390">
    <property type="entry name" value="WH_DNA-bd_sf"/>
</dbReference>
<feature type="domain" description="HTH marR-type" evidence="4">
    <location>
        <begin position="1"/>
        <end position="138"/>
    </location>
</feature>
<dbReference type="InterPro" id="IPR036388">
    <property type="entry name" value="WH-like_DNA-bd_sf"/>
</dbReference>
<dbReference type="PROSITE" id="PS50995">
    <property type="entry name" value="HTH_MARR_2"/>
    <property type="match status" value="1"/>
</dbReference>
<keyword evidence="1" id="KW-0805">Transcription regulation</keyword>
<dbReference type="EMBL" id="LBFC01000006">
    <property type="protein sequence ID" value="ONN27738.1"/>
    <property type="molecule type" value="Genomic_DNA"/>
</dbReference>
<evidence type="ECO:0000259" key="4">
    <source>
        <dbReference type="PROSITE" id="PS50995"/>
    </source>
</evidence>
<evidence type="ECO:0000256" key="3">
    <source>
        <dbReference type="ARBA" id="ARBA00023163"/>
    </source>
</evidence>
<organism evidence="5 6">
    <name type="scientific">Thermosipho affectus</name>
    <dbReference type="NCBI Taxonomy" id="660294"/>
    <lineage>
        <taxon>Bacteria</taxon>
        <taxon>Thermotogati</taxon>
        <taxon>Thermotogota</taxon>
        <taxon>Thermotogae</taxon>
        <taxon>Thermotogales</taxon>
        <taxon>Fervidobacteriaceae</taxon>
        <taxon>Thermosipho</taxon>
    </lineage>
</organism>
<dbReference type="PRINTS" id="PR00598">
    <property type="entry name" value="HTHMARR"/>
</dbReference>
<keyword evidence="3" id="KW-0804">Transcription</keyword>
<dbReference type="SMART" id="SM00347">
    <property type="entry name" value="HTH_MARR"/>
    <property type="match status" value="1"/>
</dbReference>
<dbReference type="Gene3D" id="1.10.10.10">
    <property type="entry name" value="Winged helix-like DNA-binding domain superfamily/Winged helix DNA-binding domain"/>
    <property type="match status" value="1"/>
</dbReference>
<reference evidence="5 6" key="1">
    <citation type="submission" date="2015-06" db="EMBL/GenBank/DDBJ databases">
        <title>Genome sequencing of Thermotogales isolates from hydrothermal vents.</title>
        <authorList>
            <person name="Haverkamp T.H."/>
            <person name="Kublanov I.V."/>
            <person name="Nesbo C.L."/>
        </authorList>
    </citation>
    <scope>NUCLEOTIDE SEQUENCE [LARGE SCALE GENOMIC DNA]</scope>
    <source>
        <strain evidence="6">ik275mar</strain>
    </source>
</reference>
<evidence type="ECO:0000256" key="1">
    <source>
        <dbReference type="ARBA" id="ARBA00023015"/>
    </source>
</evidence>
<dbReference type="Proteomes" id="UP000242616">
    <property type="component" value="Unassembled WGS sequence"/>
</dbReference>
<dbReference type="PANTHER" id="PTHR42756:SF1">
    <property type="entry name" value="TRANSCRIPTIONAL REPRESSOR OF EMRAB OPERON"/>
    <property type="match status" value="1"/>
</dbReference>
<dbReference type="RefSeq" id="WP_077197881.1">
    <property type="nucleotide sequence ID" value="NZ_LBFC01000006.1"/>
</dbReference>
<gene>
    <name evidence="5" type="ORF">XJ44_01840</name>
</gene>
<accession>A0ABX3IIU7</accession>
<dbReference type="PANTHER" id="PTHR42756">
    <property type="entry name" value="TRANSCRIPTIONAL REGULATOR, MARR"/>
    <property type="match status" value="1"/>
</dbReference>
<evidence type="ECO:0000313" key="5">
    <source>
        <dbReference type="EMBL" id="ONN27738.1"/>
    </source>
</evidence>
<dbReference type="InterPro" id="IPR000835">
    <property type="entry name" value="HTH_MarR-typ"/>
</dbReference>
<keyword evidence="2" id="KW-0238">DNA-binding</keyword>
<proteinExistence type="predicted"/>
<dbReference type="Pfam" id="PF01047">
    <property type="entry name" value="MarR"/>
    <property type="match status" value="1"/>
</dbReference>
<sequence length="149" mass="17524">MKSENFENAFLLFSEIEKLKFQILRADMEKYGIHPGQIPLFFIVKKFPGITQKKLAERIMVNTSTVAIMLKRMEKAGFVKKVVDEKDRRYFHVYLTDKAEEIHEKLLMSIKKFESACFKDFSKGELNHLEKLLEKVVKNLEAMKDGKNF</sequence>